<feature type="region of interest" description="Disordered" evidence="1">
    <location>
        <begin position="247"/>
        <end position="281"/>
    </location>
</feature>
<feature type="transmembrane region" description="Helical" evidence="2">
    <location>
        <begin position="38"/>
        <end position="55"/>
    </location>
</feature>
<evidence type="ECO:0000313" key="4">
    <source>
        <dbReference type="EMBL" id="MEZ0474687.1"/>
    </source>
</evidence>
<protein>
    <submittedName>
        <fullName evidence="4">YdcF family protein</fullName>
    </submittedName>
</protein>
<evidence type="ECO:0000313" key="5">
    <source>
        <dbReference type="Proteomes" id="UP001566331"/>
    </source>
</evidence>
<dbReference type="InterPro" id="IPR003848">
    <property type="entry name" value="DUF218"/>
</dbReference>
<feature type="domain" description="DUF218" evidence="3">
    <location>
        <begin position="81"/>
        <end position="238"/>
    </location>
</feature>
<name>A0ABV4HPM0_9GAMM</name>
<dbReference type="Pfam" id="PF02698">
    <property type="entry name" value="DUF218"/>
    <property type="match status" value="1"/>
</dbReference>
<dbReference type="EMBL" id="JBFWIC010000009">
    <property type="protein sequence ID" value="MEZ0474687.1"/>
    <property type="molecule type" value="Genomic_DNA"/>
</dbReference>
<keyword evidence="2" id="KW-0812">Transmembrane</keyword>
<dbReference type="RefSeq" id="WP_370561835.1">
    <property type="nucleotide sequence ID" value="NZ_JBFWIB010000001.1"/>
</dbReference>
<gene>
    <name evidence="4" type="ORF">AB6713_08650</name>
</gene>
<evidence type="ECO:0000259" key="3">
    <source>
        <dbReference type="Pfam" id="PF02698"/>
    </source>
</evidence>
<dbReference type="CDD" id="cd06259">
    <property type="entry name" value="YdcF-like"/>
    <property type="match status" value="1"/>
</dbReference>
<evidence type="ECO:0000256" key="2">
    <source>
        <dbReference type="SAM" id="Phobius"/>
    </source>
</evidence>
<dbReference type="Proteomes" id="UP001566331">
    <property type="component" value="Unassembled WGS sequence"/>
</dbReference>
<evidence type="ECO:0000256" key="1">
    <source>
        <dbReference type="SAM" id="MobiDB-lite"/>
    </source>
</evidence>
<feature type="transmembrane region" description="Helical" evidence="2">
    <location>
        <begin position="12"/>
        <end position="31"/>
    </location>
</feature>
<keyword evidence="2" id="KW-0472">Membrane</keyword>
<keyword evidence="2" id="KW-1133">Transmembrane helix</keyword>
<dbReference type="PANTHER" id="PTHR30336:SF4">
    <property type="entry name" value="ENVELOPE BIOGENESIS FACTOR ELYC"/>
    <property type="match status" value="1"/>
</dbReference>
<organism evidence="4 5">
    <name type="scientific">Luteimonas salinilitoris</name>
    <dbReference type="NCBI Taxonomy" id="3237697"/>
    <lineage>
        <taxon>Bacteria</taxon>
        <taxon>Pseudomonadati</taxon>
        <taxon>Pseudomonadota</taxon>
        <taxon>Gammaproteobacteria</taxon>
        <taxon>Lysobacterales</taxon>
        <taxon>Lysobacteraceae</taxon>
        <taxon>Luteimonas</taxon>
    </lineage>
</organism>
<dbReference type="Gene3D" id="3.40.50.620">
    <property type="entry name" value="HUPs"/>
    <property type="match status" value="1"/>
</dbReference>
<dbReference type="InterPro" id="IPR014729">
    <property type="entry name" value="Rossmann-like_a/b/a_fold"/>
</dbReference>
<dbReference type="InterPro" id="IPR051599">
    <property type="entry name" value="Cell_Envelope_Assoc"/>
</dbReference>
<keyword evidence="5" id="KW-1185">Reference proteome</keyword>
<proteinExistence type="predicted"/>
<comment type="caution">
    <text evidence="4">The sequence shown here is derived from an EMBL/GenBank/DDBJ whole genome shotgun (WGS) entry which is preliminary data.</text>
</comment>
<sequence length="306" mass="33559">MLSLLQDLLLALIYPPMLSLCLLVCGGLVLLLRWRRSAAAIMVFAVAWSLVWSIPQASDWLRGRLESRHPTVAEAALPEADAIVVLGGGYYGWLKRRNVDPEQLKGSRLAAGARAWQARRAPVVVLSGDGSEAPKMAAGIARLGVPASAVVLDDRSRSTRDNARFTAVLAERRGMERILLVTSALHMPRALRAFRNAGLDAVPVPVPETSPRVGWRERWLPSRRALWRSSRALKEYVALAALHLTDERRPRTRSSHRVDTAESGANAGPEKRRTSQESVSLRSATVCIGRGTARFFPRQRPTAAGS</sequence>
<reference evidence="4 5" key="1">
    <citation type="submission" date="2024-07" db="EMBL/GenBank/DDBJ databases">
        <title>Luteimonas salilacus sp. nov., isolated from the shore soil of Salt Lake in Tibet of China.</title>
        <authorList>
            <person name="Zhang X."/>
            <person name="Li A."/>
        </authorList>
    </citation>
    <scope>NUCLEOTIDE SEQUENCE [LARGE SCALE GENOMIC DNA]</scope>
    <source>
        <strain evidence="4 5">B3-2-R+30</strain>
    </source>
</reference>
<dbReference type="PANTHER" id="PTHR30336">
    <property type="entry name" value="INNER MEMBRANE PROTEIN, PROBABLE PERMEASE"/>
    <property type="match status" value="1"/>
</dbReference>
<accession>A0ABV4HPM0</accession>